<accession>T1JQZ1</accession>
<reference evidence="2" key="1">
    <citation type="submission" date="2011-08" db="EMBL/GenBank/DDBJ databases">
        <authorList>
            <person name="Rombauts S."/>
        </authorList>
    </citation>
    <scope>NUCLEOTIDE SEQUENCE</scope>
    <source>
        <strain evidence="2">London</strain>
    </source>
</reference>
<dbReference type="AlphaFoldDB" id="T1JQZ1"/>
<sequence length="45" mass="4807">MLCFHSQPAINSILSSTLSLSPTVSWESNNLSADCVISESQASHN</sequence>
<proteinExistence type="predicted"/>
<dbReference type="HOGENOM" id="CLU_3208202_0_0_1"/>
<name>T1JQZ1_TETUR</name>
<evidence type="ECO:0000313" key="1">
    <source>
        <dbReference type="EnsemblMetazoa" id="tetur01g05010.1"/>
    </source>
</evidence>
<dbReference type="Proteomes" id="UP000015104">
    <property type="component" value="Unassembled WGS sequence"/>
</dbReference>
<reference evidence="1" key="2">
    <citation type="submission" date="2015-06" db="UniProtKB">
        <authorList>
            <consortium name="EnsemblMetazoa"/>
        </authorList>
    </citation>
    <scope>IDENTIFICATION</scope>
</reference>
<protein>
    <submittedName>
        <fullName evidence="1">Uncharacterized protein</fullName>
    </submittedName>
</protein>
<dbReference type="EnsemblMetazoa" id="tetur01g05010.1">
    <property type="protein sequence ID" value="tetur01g05010.1"/>
    <property type="gene ID" value="tetur01g05010"/>
</dbReference>
<evidence type="ECO:0000313" key="2">
    <source>
        <dbReference type="Proteomes" id="UP000015104"/>
    </source>
</evidence>
<keyword evidence="2" id="KW-1185">Reference proteome</keyword>
<dbReference type="EMBL" id="CAEY01000442">
    <property type="status" value="NOT_ANNOTATED_CDS"/>
    <property type="molecule type" value="Genomic_DNA"/>
</dbReference>
<organism evidence="1 2">
    <name type="scientific">Tetranychus urticae</name>
    <name type="common">Two-spotted spider mite</name>
    <dbReference type="NCBI Taxonomy" id="32264"/>
    <lineage>
        <taxon>Eukaryota</taxon>
        <taxon>Metazoa</taxon>
        <taxon>Ecdysozoa</taxon>
        <taxon>Arthropoda</taxon>
        <taxon>Chelicerata</taxon>
        <taxon>Arachnida</taxon>
        <taxon>Acari</taxon>
        <taxon>Acariformes</taxon>
        <taxon>Trombidiformes</taxon>
        <taxon>Prostigmata</taxon>
        <taxon>Eleutherengona</taxon>
        <taxon>Raphignathae</taxon>
        <taxon>Tetranychoidea</taxon>
        <taxon>Tetranychidae</taxon>
        <taxon>Tetranychus</taxon>
    </lineage>
</organism>